<feature type="region of interest" description="Disordered" evidence="9">
    <location>
        <begin position="540"/>
        <end position="568"/>
    </location>
</feature>
<dbReference type="InterPro" id="IPR036179">
    <property type="entry name" value="Ig-like_dom_sf"/>
</dbReference>
<dbReference type="InterPro" id="IPR013151">
    <property type="entry name" value="Immunoglobulin_dom"/>
</dbReference>
<feature type="transmembrane region" description="Helical" evidence="10">
    <location>
        <begin position="260"/>
        <end position="285"/>
    </location>
</feature>
<keyword evidence="6" id="KW-1015">Disulfide bond</keyword>
<evidence type="ECO:0000256" key="2">
    <source>
        <dbReference type="ARBA" id="ARBA00022692"/>
    </source>
</evidence>
<sequence length="882" mass="99235">MSWHLSPFKVQLEHKMLRLFVKTSINRFNGLLTPLHPPSLYVSSLHTRTSSLQRINHKKYETAVLGRNVTIFCNLTSLEDVLQITWQKIQGSLPHNIGTYSHKYGEKILSPYINRLQCKILEPSTSFMTIQGVTFEDEACYKSVSELVTELQSAPGSEDLYILRCSVVGKPAPGISIYPSQVTVHPPQEYCVRNANATVTVTKIYNISLKSVRALGLQNLVVSMTHPVRYEEKTVPLPVNQGCHSSEDGHIGTMNPCLNWMITAAAFIILFFVSSIISVVLCICFQKKRSENFPEPSSTQKSNTISTLMPTPPTESENLINKHHQIGSSQRIKYNTNETAVLGGNVTLFCNFTNLANVEQITWQKIQGSLPQNIGTYSHKYGEKILPPYVNRLQCKILEPSASFMTIQGVTFEDEACYKSVSELVTELWSAPGSEDLLILRCSAVGKPAPGISIHPSQVTVHPPQEYCARNANTTVTVTKIYNISLKTTRTLGLQYLVVSMTHPIRNEEKIVSLPVDQEGITNPGFNWKKRMSVLQRYPPQWKSSDPEKLVSSCRQSKDGQSEAPEEPDQYSVFRRSFCHLSTYSLIWGMAAVALSTAQVEVVTQDERKLLHTTASLRCSLKTSQEPLIVTWQKKKAVSPENMVTYSKSHGVVIQPAYKDRINVTELGLWNSSITFWNTTLEDEGCYMCLFNTFGSRKVSGTACLTLYVQPIVHLHYNYFEDHLNITCSATARPAPAISWKGTGTGIENSTESHSHSNGTTSVTSILRVKDPKTQVGKEVICQVLYLGNVIDYKQSLDKGFWFSVPLLLSIVSLVILLVLISILLYWKRHRNQERAQYLMNISQVFDNVKYQKNKIATKTRESSREIIRNPERVSLVYLNLM</sequence>
<evidence type="ECO:0000256" key="9">
    <source>
        <dbReference type="SAM" id="MobiDB-lite"/>
    </source>
</evidence>
<gene>
    <name evidence="12" type="ORF">APTSU1_001554300</name>
</gene>
<evidence type="ECO:0000256" key="5">
    <source>
        <dbReference type="ARBA" id="ARBA00023136"/>
    </source>
</evidence>
<evidence type="ECO:0000256" key="3">
    <source>
        <dbReference type="ARBA" id="ARBA00022729"/>
    </source>
</evidence>
<keyword evidence="8" id="KW-0393">Immunoglobulin domain</keyword>
<evidence type="ECO:0000259" key="11">
    <source>
        <dbReference type="PROSITE" id="PS50835"/>
    </source>
</evidence>
<dbReference type="InterPro" id="IPR033321">
    <property type="entry name" value="CD200_Ig_V_dom"/>
</dbReference>
<keyword evidence="13" id="KW-1185">Reference proteome</keyword>
<evidence type="ECO:0000256" key="6">
    <source>
        <dbReference type="ARBA" id="ARBA00023157"/>
    </source>
</evidence>
<evidence type="ECO:0000256" key="4">
    <source>
        <dbReference type="ARBA" id="ARBA00022989"/>
    </source>
</evidence>
<evidence type="ECO:0000256" key="7">
    <source>
        <dbReference type="ARBA" id="ARBA00023180"/>
    </source>
</evidence>
<dbReference type="InterPro" id="IPR013783">
    <property type="entry name" value="Ig-like_fold"/>
</dbReference>
<proteinExistence type="predicted"/>
<dbReference type="InterPro" id="IPR047164">
    <property type="entry name" value="OX2G-like"/>
</dbReference>
<dbReference type="SUPFAM" id="SSF48726">
    <property type="entry name" value="Immunoglobulin"/>
    <property type="match status" value="4"/>
</dbReference>
<keyword evidence="3" id="KW-0732">Signal</keyword>
<dbReference type="InterPro" id="IPR007110">
    <property type="entry name" value="Ig-like_dom"/>
</dbReference>
<dbReference type="PANTHER" id="PTHR46841">
    <property type="entry name" value="OX-2 MEMBRANE GLYCOPROTEIN"/>
    <property type="match status" value="1"/>
</dbReference>
<reference evidence="12 13" key="1">
    <citation type="submission" date="2024-08" db="EMBL/GenBank/DDBJ databases">
        <title>The draft genome of Apodemus speciosus.</title>
        <authorList>
            <person name="Nabeshima K."/>
            <person name="Suzuki S."/>
            <person name="Onuma M."/>
        </authorList>
    </citation>
    <scope>NUCLEOTIDE SEQUENCE [LARGE SCALE GENOMIC DNA]</scope>
    <source>
        <strain evidence="12">IB14-021</strain>
    </source>
</reference>
<feature type="transmembrane region" description="Helical" evidence="10">
    <location>
        <begin position="801"/>
        <end position="827"/>
    </location>
</feature>
<name>A0ABQ0FM31_APOSI</name>
<organism evidence="12 13">
    <name type="scientific">Apodemus speciosus</name>
    <name type="common">Large Japanese field mouse</name>
    <dbReference type="NCBI Taxonomy" id="105296"/>
    <lineage>
        <taxon>Eukaryota</taxon>
        <taxon>Metazoa</taxon>
        <taxon>Chordata</taxon>
        <taxon>Craniata</taxon>
        <taxon>Vertebrata</taxon>
        <taxon>Euteleostomi</taxon>
        <taxon>Mammalia</taxon>
        <taxon>Eutheria</taxon>
        <taxon>Euarchontoglires</taxon>
        <taxon>Glires</taxon>
        <taxon>Rodentia</taxon>
        <taxon>Myomorpha</taxon>
        <taxon>Muroidea</taxon>
        <taxon>Muridae</taxon>
        <taxon>Murinae</taxon>
        <taxon>Apodemus</taxon>
    </lineage>
</organism>
<keyword evidence="2 10" id="KW-0812">Transmembrane</keyword>
<dbReference type="PANTHER" id="PTHR46841:SF3">
    <property type="entry name" value="OX-2 MEMBRANE GLYCOPROTEIN"/>
    <property type="match status" value="1"/>
</dbReference>
<dbReference type="Gene3D" id="2.60.40.10">
    <property type="entry name" value="Immunoglobulins"/>
    <property type="match status" value="4"/>
</dbReference>
<protein>
    <submittedName>
        <fullName evidence="12">CD200 antigen</fullName>
    </submittedName>
</protein>
<dbReference type="Proteomes" id="UP001623349">
    <property type="component" value="Unassembled WGS sequence"/>
</dbReference>
<comment type="subcellular location">
    <subcellularLocation>
        <location evidence="1">Membrane</location>
        <topology evidence="1">Single-pass type I membrane protein</topology>
    </subcellularLocation>
</comment>
<dbReference type="EMBL" id="BAAFST010000016">
    <property type="protein sequence ID" value="GAB1300305.1"/>
    <property type="molecule type" value="Genomic_DNA"/>
</dbReference>
<evidence type="ECO:0000313" key="12">
    <source>
        <dbReference type="EMBL" id="GAB1300305.1"/>
    </source>
</evidence>
<keyword evidence="7" id="KW-0325">Glycoprotein</keyword>
<evidence type="ECO:0000256" key="10">
    <source>
        <dbReference type="SAM" id="Phobius"/>
    </source>
</evidence>
<accession>A0ABQ0FM31</accession>
<feature type="compositionally biased region" description="Polar residues" evidence="9">
    <location>
        <begin position="295"/>
        <end position="313"/>
    </location>
</feature>
<dbReference type="InterPro" id="IPR003599">
    <property type="entry name" value="Ig_sub"/>
</dbReference>
<dbReference type="SMART" id="SM00406">
    <property type="entry name" value="IGv"/>
    <property type="match status" value="3"/>
</dbReference>
<evidence type="ECO:0000256" key="8">
    <source>
        <dbReference type="ARBA" id="ARBA00023319"/>
    </source>
</evidence>
<feature type="domain" description="Ig-like" evidence="11">
    <location>
        <begin position="614"/>
        <end position="700"/>
    </location>
</feature>
<feature type="region of interest" description="Disordered" evidence="9">
    <location>
        <begin position="292"/>
        <end position="313"/>
    </location>
</feature>
<evidence type="ECO:0000256" key="1">
    <source>
        <dbReference type="ARBA" id="ARBA00004479"/>
    </source>
</evidence>
<comment type="caution">
    <text evidence="12">The sequence shown here is derived from an EMBL/GenBank/DDBJ whole genome shotgun (WGS) entry which is preliminary data.</text>
</comment>
<dbReference type="SMART" id="SM00409">
    <property type="entry name" value="IG"/>
    <property type="match status" value="3"/>
</dbReference>
<keyword evidence="5 10" id="KW-0472">Membrane</keyword>
<dbReference type="PROSITE" id="PS50835">
    <property type="entry name" value="IG_LIKE"/>
    <property type="match status" value="1"/>
</dbReference>
<dbReference type="CDD" id="cd05846">
    <property type="entry name" value="IgV_1_MRC-OX-2_like"/>
    <property type="match status" value="1"/>
</dbReference>
<dbReference type="InterPro" id="IPR013106">
    <property type="entry name" value="Ig_V-set"/>
</dbReference>
<keyword evidence="4 10" id="KW-1133">Transmembrane helix</keyword>
<dbReference type="Pfam" id="PF00047">
    <property type="entry name" value="ig"/>
    <property type="match status" value="2"/>
</dbReference>
<evidence type="ECO:0000313" key="13">
    <source>
        <dbReference type="Proteomes" id="UP001623349"/>
    </source>
</evidence>